<dbReference type="OrthoDB" id="5869110at2759"/>
<dbReference type="AlphaFoldDB" id="A0A016VS75"/>
<proteinExistence type="predicted"/>
<protein>
    <submittedName>
        <fullName evidence="1">Uncharacterized protein</fullName>
    </submittedName>
</protein>
<name>A0A016VS75_9BILA</name>
<comment type="caution">
    <text evidence="1">The sequence shown here is derived from an EMBL/GenBank/DDBJ whole genome shotgun (WGS) entry which is preliminary data.</text>
</comment>
<evidence type="ECO:0000313" key="2">
    <source>
        <dbReference type="Proteomes" id="UP000024635"/>
    </source>
</evidence>
<sequence length="114" mass="13051">MASTFSEDDRDYFNKFTSARKASHIDAGVLDDVHDVLSNKEFSSATRLAAAKLLVYAENIQCAETTAHCSTIDWIMLTALLESADEERTVKIFKIWMVCFEKRRIRLVLKIKFV</sequence>
<dbReference type="Proteomes" id="UP000024635">
    <property type="component" value="Unassembled WGS sequence"/>
</dbReference>
<dbReference type="EMBL" id="JARK01001341">
    <property type="protein sequence ID" value="EYC29902.1"/>
    <property type="molecule type" value="Genomic_DNA"/>
</dbReference>
<organism evidence="1 2">
    <name type="scientific">Ancylostoma ceylanicum</name>
    <dbReference type="NCBI Taxonomy" id="53326"/>
    <lineage>
        <taxon>Eukaryota</taxon>
        <taxon>Metazoa</taxon>
        <taxon>Ecdysozoa</taxon>
        <taxon>Nematoda</taxon>
        <taxon>Chromadorea</taxon>
        <taxon>Rhabditida</taxon>
        <taxon>Rhabditina</taxon>
        <taxon>Rhabditomorpha</taxon>
        <taxon>Strongyloidea</taxon>
        <taxon>Ancylostomatidae</taxon>
        <taxon>Ancylostomatinae</taxon>
        <taxon>Ancylostoma</taxon>
    </lineage>
</organism>
<keyword evidence="2" id="KW-1185">Reference proteome</keyword>
<evidence type="ECO:0000313" key="1">
    <source>
        <dbReference type="EMBL" id="EYC29902.1"/>
    </source>
</evidence>
<gene>
    <name evidence="1" type="primary">Acey_s0005.g2326</name>
    <name evidence="1" type="ORF">Y032_0005g2326</name>
</gene>
<accession>A0A016VS75</accession>
<reference evidence="2" key="1">
    <citation type="journal article" date="2015" name="Nat. Genet.">
        <title>The genome and transcriptome of the zoonotic hookworm Ancylostoma ceylanicum identify infection-specific gene families.</title>
        <authorList>
            <person name="Schwarz E.M."/>
            <person name="Hu Y."/>
            <person name="Antoshechkin I."/>
            <person name="Miller M.M."/>
            <person name="Sternberg P.W."/>
            <person name="Aroian R.V."/>
        </authorList>
    </citation>
    <scope>NUCLEOTIDE SEQUENCE</scope>
    <source>
        <strain evidence="2">HY135</strain>
    </source>
</reference>